<dbReference type="InterPro" id="IPR036361">
    <property type="entry name" value="SAP_dom_sf"/>
</dbReference>
<feature type="compositionally biased region" description="Low complexity" evidence="1">
    <location>
        <begin position="40"/>
        <end position="58"/>
    </location>
</feature>
<feature type="region of interest" description="Disordered" evidence="1">
    <location>
        <begin position="421"/>
        <end position="477"/>
    </location>
</feature>
<comment type="caution">
    <text evidence="3">The sequence shown here is derived from an EMBL/GenBank/DDBJ whole genome shotgun (WGS) entry which is preliminary data.</text>
</comment>
<name>A0A553IEX0_9PEZI</name>
<feature type="compositionally biased region" description="Polar residues" evidence="1">
    <location>
        <begin position="113"/>
        <end position="122"/>
    </location>
</feature>
<protein>
    <recommendedName>
        <fullName evidence="2">SAP domain-containing protein</fullName>
    </recommendedName>
</protein>
<feature type="region of interest" description="Disordered" evidence="1">
    <location>
        <begin position="551"/>
        <end position="648"/>
    </location>
</feature>
<proteinExistence type="predicted"/>
<feature type="compositionally biased region" description="Basic residues" evidence="1">
    <location>
        <begin position="639"/>
        <end position="648"/>
    </location>
</feature>
<feature type="compositionally biased region" description="Basic and acidic residues" evidence="1">
    <location>
        <begin position="195"/>
        <end position="213"/>
    </location>
</feature>
<feature type="compositionally biased region" description="Basic and acidic residues" evidence="1">
    <location>
        <begin position="146"/>
        <end position="186"/>
    </location>
</feature>
<dbReference type="AlphaFoldDB" id="A0A553IEX0"/>
<evidence type="ECO:0000256" key="1">
    <source>
        <dbReference type="SAM" id="MobiDB-lite"/>
    </source>
</evidence>
<feature type="compositionally biased region" description="Basic and acidic residues" evidence="1">
    <location>
        <begin position="274"/>
        <end position="287"/>
    </location>
</feature>
<evidence type="ECO:0000313" key="3">
    <source>
        <dbReference type="EMBL" id="TRX98726.1"/>
    </source>
</evidence>
<dbReference type="PROSITE" id="PS50800">
    <property type="entry name" value="SAP"/>
    <property type="match status" value="1"/>
</dbReference>
<feature type="compositionally biased region" description="Basic and acidic residues" evidence="1">
    <location>
        <begin position="553"/>
        <end position="579"/>
    </location>
</feature>
<dbReference type="CDD" id="cd12432">
    <property type="entry name" value="RRM_ACINU"/>
    <property type="match status" value="1"/>
</dbReference>
<dbReference type="InterPro" id="IPR003034">
    <property type="entry name" value="SAP_dom"/>
</dbReference>
<dbReference type="SUPFAM" id="SSF68906">
    <property type="entry name" value="SAP domain"/>
    <property type="match status" value="1"/>
</dbReference>
<evidence type="ECO:0000313" key="4">
    <source>
        <dbReference type="Proteomes" id="UP000319160"/>
    </source>
</evidence>
<accession>A0A553IEX0</accession>
<feature type="compositionally biased region" description="Basic and acidic residues" evidence="1">
    <location>
        <begin position="608"/>
        <end position="635"/>
    </location>
</feature>
<evidence type="ECO:0000259" key="2">
    <source>
        <dbReference type="PROSITE" id="PS50800"/>
    </source>
</evidence>
<feature type="region of interest" description="Disordered" evidence="1">
    <location>
        <begin position="32"/>
        <end position="288"/>
    </location>
</feature>
<dbReference type="Proteomes" id="UP000319160">
    <property type="component" value="Unassembled WGS sequence"/>
</dbReference>
<dbReference type="InterPro" id="IPR034257">
    <property type="entry name" value="Acinus_RRM"/>
</dbReference>
<dbReference type="SMART" id="SM00513">
    <property type="entry name" value="SAP"/>
    <property type="match status" value="1"/>
</dbReference>
<dbReference type="EMBL" id="VFLP01000001">
    <property type="protein sequence ID" value="TRX98726.1"/>
    <property type="molecule type" value="Genomic_DNA"/>
</dbReference>
<dbReference type="Gene3D" id="1.10.720.30">
    <property type="entry name" value="SAP domain"/>
    <property type="match status" value="1"/>
</dbReference>
<dbReference type="OrthoDB" id="5348404at2759"/>
<reference evidence="4" key="1">
    <citation type="submission" date="2019-06" db="EMBL/GenBank/DDBJ databases">
        <title>Draft genome sequence of the griseofulvin-producing fungus Xylaria cubensis strain G536.</title>
        <authorList>
            <person name="Mead M.E."/>
            <person name="Raja H.A."/>
            <person name="Steenwyk J.L."/>
            <person name="Knowles S.L."/>
            <person name="Oberlies N.H."/>
            <person name="Rokas A."/>
        </authorList>
    </citation>
    <scope>NUCLEOTIDE SEQUENCE [LARGE SCALE GENOMIC DNA]</scope>
    <source>
        <strain evidence="4">G536</strain>
    </source>
</reference>
<dbReference type="PANTHER" id="PTHR47031">
    <property type="entry name" value="SAP DNA-BINDING DOMAIN-CONTAINING PROTEIN"/>
    <property type="match status" value="1"/>
</dbReference>
<dbReference type="STRING" id="2512241.A0A553IEX0"/>
<dbReference type="Pfam" id="PF02037">
    <property type="entry name" value="SAP"/>
    <property type="match status" value="1"/>
</dbReference>
<organism evidence="3 4">
    <name type="scientific">Xylaria flabelliformis</name>
    <dbReference type="NCBI Taxonomy" id="2512241"/>
    <lineage>
        <taxon>Eukaryota</taxon>
        <taxon>Fungi</taxon>
        <taxon>Dikarya</taxon>
        <taxon>Ascomycota</taxon>
        <taxon>Pezizomycotina</taxon>
        <taxon>Sordariomycetes</taxon>
        <taxon>Xylariomycetidae</taxon>
        <taxon>Xylariales</taxon>
        <taxon>Xylariaceae</taxon>
        <taxon>Xylaria</taxon>
    </lineage>
</organism>
<sequence length="648" mass="71845">MADYSKMKVVELKAELKRLGLPQNGLKAELISRLEEATASEDTTTETEQPPAEATTATEPDEAQPAEVAEPFSASPEPSEAKTTQELQAAPAHDIDMAQDSSRNDAQAHVISHKTTSETPSLPTAEVVQDVQKRKRRSITPPPSDETARKRLRHDDAAVTRDADSDASPNKREPPKPDNDDTEHVSATDTNTKAAHGEEWTDKVLELHGKADEGSGEPANGIEEEEVTRGATTKTSGDPSGETEDSVMPDARASSPLRGTRLATDDNMGQETLDPEHFPSPERDTEPSIHPATCALYIKNFMRPLRPQAVQDHLLELATPPNAPLDDSIITNFHLDNIRTHAFAVFTSVSAASRVRTALHKRVWPDETNRKALWIDFIPPNCFEDWIDIEQQARNAGNMPRYEVVYDHDNDGNVVAKLEETDANQAARRGPASPVIHPDRKTSIPTGPSRPSGIENAPTGPRNPYSHNGPASMHSNRQEKLDSGFIKTKSGPPVLYRPVAPELAQRRLDILAQAKDPHYSYEESGKDYHRYYFERDEVLVNRGPEIFLGIRPPHREKERRELARTGGGDPRDRFRDRRGPLGPPRAGGGGGGGRRRRRAPRPHGVPRGGDRFRPVSSYDDRSALDDRHPPRREAYRGGSSRRKDSHRH</sequence>
<gene>
    <name evidence="3" type="ORF">FHL15_000068</name>
</gene>
<feature type="domain" description="SAP" evidence="2">
    <location>
        <begin position="4"/>
        <end position="38"/>
    </location>
</feature>
<keyword evidence="4" id="KW-1185">Reference proteome</keyword>
<dbReference type="PANTHER" id="PTHR47031:SF3">
    <property type="entry name" value="SAP DOMAIN-CONTAINING PROTEIN"/>
    <property type="match status" value="1"/>
</dbReference>